<dbReference type="HOGENOM" id="CLU_002451_0_0_1"/>
<dbReference type="PANTHER" id="PTHR31409:SF0">
    <property type="entry name" value="WASH COMPLEX SUBUNIT 4"/>
    <property type="match status" value="1"/>
</dbReference>
<evidence type="ECO:0000259" key="3">
    <source>
        <dbReference type="Pfam" id="PF14746"/>
    </source>
</evidence>
<dbReference type="GO" id="GO:0007032">
    <property type="term" value="P:endosome organization"/>
    <property type="evidence" value="ECO:0000318"/>
    <property type="project" value="GO_Central"/>
</dbReference>
<dbReference type="InterPro" id="IPR027307">
    <property type="entry name" value="WASH7"/>
</dbReference>
<proteinExistence type="predicted"/>
<evidence type="ECO:0008006" key="6">
    <source>
        <dbReference type="Google" id="ProtNLM"/>
    </source>
</evidence>
<reference evidence="4 5" key="1">
    <citation type="journal article" date="2007" name="Science">
        <title>Sea anemone genome reveals ancestral eumetazoan gene repertoire and genomic organization.</title>
        <authorList>
            <person name="Putnam N.H."/>
            <person name="Srivastava M."/>
            <person name="Hellsten U."/>
            <person name="Dirks B."/>
            <person name="Chapman J."/>
            <person name="Salamov A."/>
            <person name="Terry A."/>
            <person name="Shapiro H."/>
            <person name="Lindquist E."/>
            <person name="Kapitonov V.V."/>
            <person name="Jurka J."/>
            <person name="Genikhovich G."/>
            <person name="Grigoriev I.V."/>
            <person name="Lucas S.M."/>
            <person name="Steele R.E."/>
            <person name="Finnerty J.R."/>
            <person name="Technau U."/>
            <person name="Martindale M.Q."/>
            <person name="Rokhsar D.S."/>
        </authorList>
    </citation>
    <scope>NUCLEOTIDE SEQUENCE [LARGE SCALE GENOMIC DNA]</scope>
    <source>
        <strain evidence="5">CH2 X CH6</strain>
    </source>
</reference>
<dbReference type="STRING" id="45351.A7RX82"/>
<dbReference type="GO" id="GO:0071203">
    <property type="term" value="C:WASH complex"/>
    <property type="evidence" value="ECO:0000318"/>
    <property type="project" value="GO_Central"/>
</dbReference>
<dbReference type="GO" id="GO:0016197">
    <property type="term" value="P:endosomal transport"/>
    <property type="evidence" value="ECO:0000318"/>
    <property type="project" value="GO_Central"/>
</dbReference>
<dbReference type="InterPro" id="IPR028282">
    <property type="entry name" value="WASH-7_central"/>
</dbReference>
<gene>
    <name evidence="4" type="ORF">NEMVEDRAFT_v1g182990</name>
</gene>
<dbReference type="InParanoid" id="A7RX82"/>
<feature type="domain" description="WASH complex subunit 7 C-terminal" evidence="3">
    <location>
        <begin position="857"/>
        <end position="1017"/>
    </location>
</feature>
<accession>A7RX82</accession>
<evidence type="ECO:0000259" key="2">
    <source>
        <dbReference type="Pfam" id="PF14745"/>
    </source>
</evidence>
<name>A7RX82_NEMVE</name>
<dbReference type="Pfam" id="PF14744">
    <property type="entry name" value="WASH-7_mid"/>
    <property type="match status" value="1"/>
</dbReference>
<organism evidence="4 5">
    <name type="scientific">Nematostella vectensis</name>
    <name type="common">Starlet sea anemone</name>
    <dbReference type="NCBI Taxonomy" id="45351"/>
    <lineage>
        <taxon>Eukaryota</taxon>
        <taxon>Metazoa</taxon>
        <taxon>Cnidaria</taxon>
        <taxon>Anthozoa</taxon>
        <taxon>Hexacorallia</taxon>
        <taxon>Actiniaria</taxon>
        <taxon>Edwardsiidae</taxon>
        <taxon>Nematostella</taxon>
    </lineage>
</organism>
<dbReference type="InterPro" id="IPR028283">
    <property type="entry name" value="WASH-7_C"/>
</dbReference>
<keyword evidence="5" id="KW-1185">Reference proteome</keyword>
<dbReference type="Proteomes" id="UP000001593">
    <property type="component" value="Unassembled WGS sequence"/>
</dbReference>
<feature type="domain" description="WASH complex subunit 7 central" evidence="1">
    <location>
        <begin position="498"/>
        <end position="815"/>
    </location>
</feature>
<feature type="non-terminal residue" evidence="4">
    <location>
        <position position="1"/>
    </location>
</feature>
<dbReference type="Pfam" id="PF14746">
    <property type="entry name" value="WASH-7_C"/>
    <property type="match status" value="1"/>
</dbReference>
<protein>
    <recommendedName>
        <fullName evidence="6">WASH complex subunit 4</fullName>
    </recommendedName>
</protein>
<evidence type="ECO:0000313" key="5">
    <source>
        <dbReference type="Proteomes" id="UP000001593"/>
    </source>
</evidence>
<dbReference type="EMBL" id="DS469549">
    <property type="protein sequence ID" value="EDO43986.1"/>
    <property type="molecule type" value="Genomic_DNA"/>
</dbReference>
<dbReference type="OMA" id="RCNIFIQ"/>
<dbReference type="Pfam" id="PF14745">
    <property type="entry name" value="WASH-4_N"/>
    <property type="match status" value="1"/>
</dbReference>
<feature type="domain" description="WASH complex subunit 4 N-terminal" evidence="2">
    <location>
        <begin position="2"/>
        <end position="496"/>
    </location>
</feature>
<dbReference type="InterPro" id="IPR028191">
    <property type="entry name" value="WASH-4_N"/>
</dbReference>
<dbReference type="AlphaFoldDB" id="A7RX82"/>
<dbReference type="eggNOG" id="KOG3578">
    <property type="taxonomic scope" value="Eukaryota"/>
</dbReference>
<evidence type="ECO:0000259" key="1">
    <source>
        <dbReference type="Pfam" id="PF14744"/>
    </source>
</evidence>
<sequence length="1032" mass="120126">MDELCHEAVTKFYTPLLLYEEAGSEQELEEGEAQVRLGRMLPLLQEISSFVTRCYDVVKSVLQQLGSLHNKGGPKVIDVNGVHFTTVFEHLGKVLTVLITLDEILDASHTLKDHWKLYRRMVKSVYNNTGMFGVEEDKLRPFEKLLMSLEGQLLDGVIMQNCVEQMFDDGPARVARNPELSEEFLYNIKAIYYTLEPKLGEISEVDQRQRFVGLLGLFILHFQIYRGLDKKLFKQIWEVYKKVPAIHLVGDIMFFPNEFLLRKVPHLNKTMDRKQLSAVNASREAYLSNCNQNLAKDAQAYYIRISSWMVHMESALNKGGSLVEDLNTRCMLFVQGILYAYNISHLVRTMMNMHLVMSKPMTKTAVLSLCRLTELLKAIEHTFHGRSMLIAESVNHIMQHLTFLALSAIETAKKRINVDKKYTDKRLDVLAALVLVQTALNGPGTKERRLIVNLGLHVGTQMKAFKEDEMNNLDNVLKKLDIIGSLNAKIKAASDCGFIHWHRVILPIYLDDLYENALDVHRLHYMMGALRDCVPILRQVKHEASPQVMLQSFEKEIDEALQEHFLRPLCRDIETELRLHIHQHLQLDDRNPFKVGMRDLSHFLKLRPIRFFDNFIDIKAHVTHYLDTTFYNLTTVALHDWKTYAEMRNMAKQKYDLDMTEAHLPSQTLEQGLDVLEIMRNIHVFVSRYLYNLNNQIFVERASNNKHLNTINIRNIANSIRTHGAGIMNTTVNFTYQFLRKKFFIFSQFLYDEHIKARLVKDIRFFKDAKEELSQKYPFERAEKFNKGIRKLGLSPDGLTYLDQFRILIGQIGDVYHNGMIILKEYITMVFSYQHISPWYDYFKRINNHGVFIPAILDLAIDNLAKNFAGATEYFKLLVDVFAPEFRDVKNMHLRNFYIIVPPLTLNFVEYMLSCKEKLNKKNKVGAAFTDDGFVMGVAYILKLLDQYHEFDSLHWFQSVQEKYNKEKNDVRAALSKGVKDEKLQQTMNLTLKRLSTYQREFELVYFSLNSARIFFRADKTASEEKEEKGSK</sequence>
<evidence type="ECO:0000313" key="4">
    <source>
        <dbReference type="EMBL" id="EDO43986.1"/>
    </source>
</evidence>
<dbReference type="PANTHER" id="PTHR31409">
    <property type="entry name" value="WASH COMPLEX SUBUNIT 4"/>
    <property type="match status" value="1"/>
</dbReference>
<dbReference type="GO" id="GO:0005768">
    <property type="term" value="C:endosome"/>
    <property type="evidence" value="ECO:0000318"/>
    <property type="project" value="GO_Central"/>
</dbReference>
<dbReference type="PhylomeDB" id="A7RX82"/>